<feature type="transmembrane region" description="Helical" evidence="1">
    <location>
        <begin position="195"/>
        <end position="216"/>
    </location>
</feature>
<evidence type="ECO:0000256" key="1">
    <source>
        <dbReference type="SAM" id="Phobius"/>
    </source>
</evidence>
<dbReference type="Proteomes" id="UP000607281">
    <property type="component" value="Unassembled WGS sequence"/>
</dbReference>
<keyword evidence="1" id="KW-1133">Transmembrane helix</keyword>
<feature type="transmembrane region" description="Helical" evidence="1">
    <location>
        <begin position="157"/>
        <end position="174"/>
    </location>
</feature>
<protein>
    <submittedName>
        <fullName evidence="2">HupE/UreJ family protein</fullName>
    </submittedName>
</protein>
<evidence type="ECO:0000313" key="3">
    <source>
        <dbReference type="Proteomes" id="UP000607281"/>
    </source>
</evidence>
<feature type="transmembrane region" description="Helical" evidence="1">
    <location>
        <begin position="129"/>
        <end position="151"/>
    </location>
</feature>
<dbReference type="InterPro" id="IPR007038">
    <property type="entry name" value="HupE_UreJ"/>
</dbReference>
<feature type="transmembrane region" description="Helical" evidence="1">
    <location>
        <begin position="105"/>
        <end position="122"/>
    </location>
</feature>
<gene>
    <name evidence="2" type="ORF">H6G18_01750</name>
</gene>
<keyword evidence="1" id="KW-0472">Membrane</keyword>
<dbReference type="RefSeq" id="WP_190405352.1">
    <property type="nucleotide sequence ID" value="NZ_JACJRF010000002.1"/>
</dbReference>
<keyword evidence="1" id="KW-0812">Transmembrane</keyword>
<feature type="transmembrane region" description="Helical" evidence="1">
    <location>
        <begin position="48"/>
        <end position="72"/>
    </location>
</feature>
<evidence type="ECO:0000313" key="2">
    <source>
        <dbReference type="EMBL" id="MBD2342871.1"/>
    </source>
</evidence>
<name>A0ABR8CI02_9NOST</name>
<organism evidence="2 3">
    <name type="scientific">Anabaena subtropica FACHB-260</name>
    <dbReference type="NCBI Taxonomy" id="2692884"/>
    <lineage>
        <taxon>Bacteria</taxon>
        <taxon>Bacillati</taxon>
        <taxon>Cyanobacteriota</taxon>
        <taxon>Cyanophyceae</taxon>
        <taxon>Nostocales</taxon>
        <taxon>Nostocaceae</taxon>
        <taxon>Anabaena</taxon>
    </lineage>
</organism>
<reference evidence="2 3" key="1">
    <citation type="journal article" date="2020" name="ISME J.">
        <title>Comparative genomics reveals insights into cyanobacterial evolution and habitat adaptation.</title>
        <authorList>
            <person name="Chen M.Y."/>
            <person name="Teng W.K."/>
            <person name="Zhao L."/>
            <person name="Hu C.X."/>
            <person name="Zhou Y.K."/>
            <person name="Han B.P."/>
            <person name="Song L.R."/>
            <person name="Shu W.S."/>
        </authorList>
    </citation>
    <scope>NUCLEOTIDE SEQUENCE [LARGE SCALE GENOMIC DNA]</scope>
    <source>
        <strain evidence="2 3">FACHB-260</strain>
    </source>
</reference>
<proteinExistence type="predicted"/>
<keyword evidence="3" id="KW-1185">Reference proteome</keyword>
<sequence length="226" mass="23894">MFTISQSVAVGKLQYRHVGAIASLVLISLLSSLSGLSLHHTISNAWDGLLWGVADPVLHLDSLVNILGIGLISTGMLHGAIITISFVLATILGLSTHLLQFSLPGAEIAIAIFCIAFGAMLVMRYQVNWVVVGILGAIAGLFQGYIASQAINGVEPISLLAYALGMALTQYTVASSTREIGKNISRETIFAHIPTIIRFLGFAIVAIGIVLCGNLINAYSILDFGF</sequence>
<accession>A0ABR8CI02</accession>
<comment type="caution">
    <text evidence="2">The sequence shown here is derived from an EMBL/GenBank/DDBJ whole genome shotgun (WGS) entry which is preliminary data.</text>
</comment>
<dbReference type="EMBL" id="JACJRF010000002">
    <property type="protein sequence ID" value="MBD2342871.1"/>
    <property type="molecule type" value="Genomic_DNA"/>
</dbReference>
<feature type="transmembrane region" description="Helical" evidence="1">
    <location>
        <begin position="79"/>
        <end position="99"/>
    </location>
</feature>
<dbReference type="Pfam" id="PF04955">
    <property type="entry name" value="HupE_UreJ"/>
    <property type="match status" value="1"/>
</dbReference>
<feature type="transmembrane region" description="Helical" evidence="1">
    <location>
        <begin position="21"/>
        <end position="42"/>
    </location>
</feature>